<dbReference type="GO" id="GO:0005634">
    <property type="term" value="C:nucleus"/>
    <property type="evidence" value="ECO:0007669"/>
    <property type="project" value="InterPro"/>
</dbReference>
<dbReference type="SUPFAM" id="SSF143113">
    <property type="entry name" value="NAP-like"/>
    <property type="match status" value="1"/>
</dbReference>
<dbReference type="Proteomes" id="UP001177744">
    <property type="component" value="Unassembled WGS sequence"/>
</dbReference>
<dbReference type="Pfam" id="PF00956">
    <property type="entry name" value="NAP"/>
    <property type="match status" value="1"/>
</dbReference>
<protein>
    <submittedName>
        <fullName evidence="2">Uncharacterized protein</fullName>
    </submittedName>
</protein>
<dbReference type="InterPro" id="IPR002164">
    <property type="entry name" value="NAP_family"/>
</dbReference>
<dbReference type="EMBL" id="JAULJE010000008">
    <property type="protein sequence ID" value="KAK1339905.1"/>
    <property type="molecule type" value="Genomic_DNA"/>
</dbReference>
<proteinExistence type="inferred from homology"/>
<sequence>MNQEVMVPLPVNELVQKYDEPILKYLQDIKIFHIEFSDYFTNKVLAKTYKMKSKPDKADYFCFEAPKIVDCDESSTDWKRGRDY</sequence>
<evidence type="ECO:0000256" key="1">
    <source>
        <dbReference type="ARBA" id="ARBA00009947"/>
    </source>
</evidence>
<comment type="caution">
    <text evidence="2">The sequence shown here is derived from an EMBL/GenBank/DDBJ whole genome shotgun (WGS) entry which is preliminary data.</text>
</comment>
<feature type="non-terminal residue" evidence="2">
    <location>
        <position position="84"/>
    </location>
</feature>
<dbReference type="GO" id="GO:0006334">
    <property type="term" value="P:nucleosome assembly"/>
    <property type="evidence" value="ECO:0007669"/>
    <property type="project" value="InterPro"/>
</dbReference>
<keyword evidence="3" id="KW-1185">Reference proteome</keyword>
<reference evidence="2" key="1">
    <citation type="submission" date="2023-06" db="EMBL/GenBank/DDBJ databases">
        <title>Reference genome for the Northern bat (Eptesicus nilssonii), a most northern bat species.</title>
        <authorList>
            <person name="Laine V.N."/>
            <person name="Pulliainen A.T."/>
            <person name="Lilley T.M."/>
        </authorList>
    </citation>
    <scope>NUCLEOTIDE SEQUENCE</scope>
    <source>
        <strain evidence="2">BLF_Eptnil</strain>
        <tissue evidence="2">Kidney</tissue>
    </source>
</reference>
<accession>A0AA40HZP6</accession>
<evidence type="ECO:0000313" key="3">
    <source>
        <dbReference type="Proteomes" id="UP001177744"/>
    </source>
</evidence>
<dbReference type="Gene3D" id="3.30.1120.90">
    <property type="entry name" value="Nucleosome assembly protein"/>
    <property type="match status" value="1"/>
</dbReference>
<dbReference type="AlphaFoldDB" id="A0AA40HZP6"/>
<name>A0AA40HZP6_CNENI</name>
<dbReference type="InterPro" id="IPR037231">
    <property type="entry name" value="NAP-like_sf"/>
</dbReference>
<gene>
    <name evidence="2" type="ORF">QTO34_018465</name>
</gene>
<comment type="similarity">
    <text evidence="1">Belongs to the nucleosome assembly protein (NAP) family.</text>
</comment>
<evidence type="ECO:0000313" key="2">
    <source>
        <dbReference type="EMBL" id="KAK1339905.1"/>
    </source>
</evidence>
<organism evidence="2 3">
    <name type="scientific">Cnephaeus nilssonii</name>
    <name type="common">Northern bat</name>
    <name type="synonym">Eptesicus nilssonii</name>
    <dbReference type="NCBI Taxonomy" id="3371016"/>
    <lineage>
        <taxon>Eukaryota</taxon>
        <taxon>Metazoa</taxon>
        <taxon>Chordata</taxon>
        <taxon>Craniata</taxon>
        <taxon>Vertebrata</taxon>
        <taxon>Euteleostomi</taxon>
        <taxon>Mammalia</taxon>
        <taxon>Eutheria</taxon>
        <taxon>Laurasiatheria</taxon>
        <taxon>Chiroptera</taxon>
        <taxon>Yangochiroptera</taxon>
        <taxon>Vespertilionidae</taxon>
        <taxon>Cnephaeus</taxon>
    </lineage>
</organism>